<dbReference type="AlphaFoldDB" id="A0A5C4LCA0"/>
<dbReference type="OrthoDB" id="6192933at2"/>
<evidence type="ECO:0000259" key="6">
    <source>
        <dbReference type="SMART" id="SM00062"/>
    </source>
</evidence>
<feature type="signal peptide" evidence="5">
    <location>
        <begin position="1"/>
        <end position="26"/>
    </location>
</feature>
<feature type="chain" id="PRO_5023020321" evidence="5">
    <location>
        <begin position="27"/>
        <end position="274"/>
    </location>
</feature>
<protein>
    <submittedName>
        <fullName evidence="7">Transporter substrate-binding domain-containing protein</fullName>
    </submittedName>
</protein>
<sequence>MFGPATFRNALAAGLAALAVATTALAPAAARTLDEVIASGTLRVGVNPTLPPLGKFDESNTIVGFDVDFATEIAKTLGVKLEVVPVGSPDRIPFVTSGKIDVVMGAMTRTPERAKVIEFTVPVHTEVLGVLTTEDQPYQDWKSLNVPGVTFVEVRGSTPVKFIADNLPQAKVTLLDNYPDAVRALSQKRGTAMIDVIDFMGEHMRNYPNTKWKILPTPIDTYYCSMGVARNATGLKDWLNVAIFDMHRRGRTAELWKKWFGMDMIAPVQASPYF</sequence>
<comment type="similarity">
    <text evidence="2 4">Belongs to the bacterial solute-binding protein 3 family.</text>
</comment>
<dbReference type="GO" id="GO:0030313">
    <property type="term" value="C:cell envelope"/>
    <property type="evidence" value="ECO:0007669"/>
    <property type="project" value="UniProtKB-SubCell"/>
</dbReference>
<evidence type="ECO:0000256" key="3">
    <source>
        <dbReference type="ARBA" id="ARBA00022729"/>
    </source>
</evidence>
<comment type="caution">
    <text evidence="7">The sequence shown here is derived from an EMBL/GenBank/DDBJ whole genome shotgun (WGS) entry which is preliminary data.</text>
</comment>
<organism evidence="7 8">
    <name type="scientific">Methylobacterium terricola</name>
    <dbReference type="NCBI Taxonomy" id="2583531"/>
    <lineage>
        <taxon>Bacteria</taxon>
        <taxon>Pseudomonadati</taxon>
        <taxon>Pseudomonadota</taxon>
        <taxon>Alphaproteobacteria</taxon>
        <taxon>Hyphomicrobiales</taxon>
        <taxon>Methylobacteriaceae</taxon>
        <taxon>Methylobacterium</taxon>
    </lineage>
</organism>
<dbReference type="Gene3D" id="3.40.190.10">
    <property type="entry name" value="Periplasmic binding protein-like II"/>
    <property type="match status" value="2"/>
</dbReference>
<dbReference type="Proteomes" id="UP000305267">
    <property type="component" value="Unassembled WGS sequence"/>
</dbReference>
<evidence type="ECO:0000256" key="5">
    <source>
        <dbReference type="SAM" id="SignalP"/>
    </source>
</evidence>
<dbReference type="PROSITE" id="PS01039">
    <property type="entry name" value="SBP_BACTERIAL_3"/>
    <property type="match status" value="1"/>
</dbReference>
<dbReference type="PANTHER" id="PTHR35936:SF17">
    <property type="entry name" value="ARGININE-BINDING EXTRACELLULAR PROTEIN ARTP"/>
    <property type="match status" value="1"/>
</dbReference>
<dbReference type="EMBL" id="VDDA01000014">
    <property type="protein sequence ID" value="TNC10044.1"/>
    <property type="molecule type" value="Genomic_DNA"/>
</dbReference>
<dbReference type="PANTHER" id="PTHR35936">
    <property type="entry name" value="MEMBRANE-BOUND LYTIC MUREIN TRANSGLYCOSYLASE F"/>
    <property type="match status" value="1"/>
</dbReference>
<feature type="domain" description="Solute-binding protein family 3/N-terminal" evidence="6">
    <location>
        <begin position="41"/>
        <end position="263"/>
    </location>
</feature>
<evidence type="ECO:0000256" key="4">
    <source>
        <dbReference type="RuleBase" id="RU003744"/>
    </source>
</evidence>
<accession>A0A5C4LCA0</accession>
<evidence type="ECO:0000313" key="7">
    <source>
        <dbReference type="EMBL" id="TNC10044.1"/>
    </source>
</evidence>
<keyword evidence="8" id="KW-1185">Reference proteome</keyword>
<dbReference type="InterPro" id="IPR018313">
    <property type="entry name" value="SBP_3_CS"/>
</dbReference>
<dbReference type="Pfam" id="PF00497">
    <property type="entry name" value="SBP_bac_3"/>
    <property type="match status" value="1"/>
</dbReference>
<dbReference type="RefSeq" id="WP_139038358.1">
    <property type="nucleotide sequence ID" value="NZ_VDDA01000014.1"/>
</dbReference>
<evidence type="ECO:0000313" key="8">
    <source>
        <dbReference type="Proteomes" id="UP000305267"/>
    </source>
</evidence>
<proteinExistence type="inferred from homology"/>
<name>A0A5C4LCA0_9HYPH</name>
<keyword evidence="3 5" id="KW-0732">Signal</keyword>
<evidence type="ECO:0000256" key="1">
    <source>
        <dbReference type="ARBA" id="ARBA00004196"/>
    </source>
</evidence>
<reference evidence="7 8" key="1">
    <citation type="submission" date="2019-06" db="EMBL/GenBank/DDBJ databases">
        <title>Genome of Methylobacterium sp. 17Sr1-39.</title>
        <authorList>
            <person name="Seo T."/>
        </authorList>
    </citation>
    <scope>NUCLEOTIDE SEQUENCE [LARGE SCALE GENOMIC DNA]</scope>
    <source>
        <strain evidence="7 8">17Sr1-39</strain>
    </source>
</reference>
<dbReference type="SMART" id="SM00062">
    <property type="entry name" value="PBPb"/>
    <property type="match status" value="1"/>
</dbReference>
<comment type="subcellular location">
    <subcellularLocation>
        <location evidence="1">Cell envelope</location>
    </subcellularLocation>
</comment>
<dbReference type="InterPro" id="IPR001638">
    <property type="entry name" value="Solute-binding_3/MltF_N"/>
</dbReference>
<evidence type="ECO:0000256" key="2">
    <source>
        <dbReference type="ARBA" id="ARBA00010333"/>
    </source>
</evidence>
<gene>
    <name evidence="7" type="ORF">FF100_24335</name>
</gene>
<dbReference type="SUPFAM" id="SSF53850">
    <property type="entry name" value="Periplasmic binding protein-like II"/>
    <property type="match status" value="1"/>
</dbReference>